<name>A0ABP0AZ30_9PEZI</name>
<sequence>MASSTLSSPSQQLLSFSQRPATPITNGGSISRNEHHASPYTLRQRSVSASASWRGDNNERQRDELVETVEHDDDDDEEWENENGTFGGRRELESDSSDYEPSGSSSASPEAGLPEVKEEDRQSAKTGESDDDDDGSSQDDDSSNNEGQVQDAAAGYRANLKRPHDRTLSTGSADVEASPRRGRQKRPRRSINMPYMGLLHDDMDDARRQYVPDSWPELKTSQSGLSVWTTEEKEMLYEAVSRLGRDDIPGITARLLGSKSELEVRHYLHLLQTDVERRRCELRAPLHRPLLSDFPAATEISEACCDALENTADAIARREDDQEARDEGKKWGPHWLLTGDNCKDLTKAALEVAGMPTDDEASNQSPMPDGGLRNERSAEIAEIGAQLRPDAVPPLALFHVRNMLLLSERVFMNGVNEDAHYLGLGDALPSAHMSALHDLYELVFSLTQRVAATAIHICQFRYQADHRLAGKTKRIVRSRDVQAAVASLGLKNNPQNFWARCPRRLGLKVSRSALPFTDMEGASRVDITCEAIEEEGTSGSKDSDSDDDSDGEDEDNEDDDDDIMTYDEAEQELLPENSELVTRQQLEQSPGAMDGIQESSYDDDEDSGEDTGSDSDASGSNNGTNDADPSSCLTKQRIHIEANEIIRYSATGYPRASWARTSLKKRIRDELKEEEYACAVDDRASRQDELYLLAVVGQEPPPSLVAAAAASSVDENTQPHIEGFSMAARRYPVDEVIETGRNWRGKLQYEAEWEAEAAEAQAAARAANEQGKELP</sequence>
<gene>
    <name evidence="2" type="ORF">SBRCBS47491_001472</name>
</gene>
<feature type="compositionally biased region" description="Acidic residues" evidence="1">
    <location>
        <begin position="129"/>
        <end position="143"/>
    </location>
</feature>
<feature type="compositionally biased region" description="Basic and acidic residues" evidence="1">
    <location>
        <begin position="56"/>
        <end position="69"/>
    </location>
</feature>
<feature type="compositionally biased region" description="Acidic residues" evidence="1">
    <location>
        <begin position="600"/>
        <end position="613"/>
    </location>
</feature>
<comment type="caution">
    <text evidence="2">The sequence shown here is derived from an EMBL/GenBank/DDBJ whole genome shotgun (WGS) entry which is preliminary data.</text>
</comment>
<protein>
    <recommendedName>
        <fullName evidence="4">Myb-like domain-containing protein</fullName>
    </recommendedName>
</protein>
<feature type="compositionally biased region" description="Polar residues" evidence="1">
    <location>
        <begin position="41"/>
        <end position="51"/>
    </location>
</feature>
<keyword evidence="3" id="KW-1185">Reference proteome</keyword>
<feature type="compositionally biased region" description="Low complexity" evidence="1">
    <location>
        <begin position="1"/>
        <end position="18"/>
    </location>
</feature>
<accession>A0ABP0AZ30</accession>
<dbReference type="EMBL" id="CAWUHC010000008">
    <property type="protein sequence ID" value="CAK7212462.1"/>
    <property type="molecule type" value="Genomic_DNA"/>
</dbReference>
<dbReference type="InterPro" id="IPR009057">
    <property type="entry name" value="Homeodomain-like_sf"/>
</dbReference>
<evidence type="ECO:0000313" key="3">
    <source>
        <dbReference type="Proteomes" id="UP001642406"/>
    </source>
</evidence>
<feature type="region of interest" description="Disordered" evidence="1">
    <location>
        <begin position="532"/>
        <end position="562"/>
    </location>
</feature>
<dbReference type="PANTHER" id="PTHR28079:SF1">
    <property type="entry name" value="RNA POLYMERASE I-SPECIFIC TRANSCRIPTION INITIATION FACTOR RRN5"/>
    <property type="match status" value="1"/>
</dbReference>
<feature type="compositionally biased region" description="Acidic residues" evidence="1">
    <location>
        <begin position="544"/>
        <end position="562"/>
    </location>
</feature>
<dbReference type="InterPro" id="IPR039601">
    <property type="entry name" value="Rrn5"/>
</dbReference>
<dbReference type="PANTHER" id="PTHR28079">
    <property type="entry name" value="RNA POLYMERASE I-SPECIFIC TRANSCRIPTION INITIATION FACTOR RRN5"/>
    <property type="match status" value="1"/>
</dbReference>
<evidence type="ECO:0000256" key="1">
    <source>
        <dbReference type="SAM" id="MobiDB-lite"/>
    </source>
</evidence>
<dbReference type="InterPro" id="IPR001005">
    <property type="entry name" value="SANT/Myb"/>
</dbReference>
<evidence type="ECO:0000313" key="2">
    <source>
        <dbReference type="EMBL" id="CAK7212462.1"/>
    </source>
</evidence>
<dbReference type="SUPFAM" id="SSF46689">
    <property type="entry name" value="Homeodomain-like"/>
    <property type="match status" value="1"/>
</dbReference>
<reference evidence="2 3" key="1">
    <citation type="submission" date="2024-01" db="EMBL/GenBank/DDBJ databases">
        <authorList>
            <person name="Allen C."/>
            <person name="Tagirdzhanova G."/>
        </authorList>
    </citation>
    <scope>NUCLEOTIDE SEQUENCE [LARGE SCALE GENOMIC DNA]</scope>
</reference>
<feature type="region of interest" description="Disordered" evidence="1">
    <location>
        <begin position="1"/>
        <end position="191"/>
    </location>
</feature>
<proteinExistence type="predicted"/>
<feature type="compositionally biased region" description="Low complexity" evidence="1">
    <location>
        <begin position="99"/>
        <end position="112"/>
    </location>
</feature>
<evidence type="ECO:0008006" key="4">
    <source>
        <dbReference type="Google" id="ProtNLM"/>
    </source>
</evidence>
<organism evidence="2 3">
    <name type="scientific">Sporothrix bragantina</name>
    <dbReference type="NCBI Taxonomy" id="671064"/>
    <lineage>
        <taxon>Eukaryota</taxon>
        <taxon>Fungi</taxon>
        <taxon>Dikarya</taxon>
        <taxon>Ascomycota</taxon>
        <taxon>Pezizomycotina</taxon>
        <taxon>Sordariomycetes</taxon>
        <taxon>Sordariomycetidae</taxon>
        <taxon>Ophiostomatales</taxon>
        <taxon>Ophiostomataceae</taxon>
        <taxon>Sporothrix</taxon>
    </lineage>
</organism>
<feature type="compositionally biased region" description="Basic residues" evidence="1">
    <location>
        <begin position="180"/>
        <end position="189"/>
    </location>
</feature>
<feature type="compositionally biased region" description="Acidic residues" evidence="1">
    <location>
        <begin position="70"/>
        <end position="81"/>
    </location>
</feature>
<dbReference type="CDD" id="cd00167">
    <property type="entry name" value="SANT"/>
    <property type="match status" value="1"/>
</dbReference>
<dbReference type="Proteomes" id="UP001642406">
    <property type="component" value="Unassembled WGS sequence"/>
</dbReference>
<feature type="compositionally biased region" description="Polar residues" evidence="1">
    <location>
        <begin position="19"/>
        <end position="31"/>
    </location>
</feature>
<feature type="compositionally biased region" description="Polar residues" evidence="1">
    <location>
        <begin position="621"/>
        <end position="634"/>
    </location>
</feature>
<feature type="region of interest" description="Disordered" evidence="1">
    <location>
        <begin position="585"/>
        <end position="635"/>
    </location>
</feature>